<reference evidence="3" key="1">
    <citation type="submission" date="2020-06" db="EMBL/GenBank/DDBJ databases">
        <authorList>
            <consortium name="Plant Systems Biology data submission"/>
        </authorList>
    </citation>
    <scope>NUCLEOTIDE SEQUENCE</scope>
    <source>
        <strain evidence="3">D6</strain>
    </source>
</reference>
<dbReference type="PANTHER" id="PTHR12461">
    <property type="entry name" value="HYPOXIA-INDUCIBLE FACTOR 1 ALPHA INHIBITOR-RELATED"/>
    <property type="match status" value="1"/>
</dbReference>
<keyword evidence="4" id="KW-1185">Reference proteome</keyword>
<feature type="region of interest" description="Disordered" evidence="1">
    <location>
        <begin position="186"/>
        <end position="205"/>
    </location>
</feature>
<dbReference type="AlphaFoldDB" id="A0A9N8DEK6"/>
<feature type="region of interest" description="Disordered" evidence="1">
    <location>
        <begin position="157"/>
        <end position="178"/>
    </location>
</feature>
<feature type="compositionally biased region" description="Basic and acidic residues" evidence="1">
    <location>
        <begin position="157"/>
        <end position="167"/>
    </location>
</feature>
<dbReference type="SMART" id="SM00558">
    <property type="entry name" value="JmjC"/>
    <property type="match status" value="1"/>
</dbReference>
<gene>
    <name evidence="3" type="ORF">SEMRO_57_G033300.1</name>
</gene>
<proteinExistence type="predicted"/>
<evidence type="ECO:0000313" key="4">
    <source>
        <dbReference type="Proteomes" id="UP001153069"/>
    </source>
</evidence>
<dbReference type="OrthoDB" id="415358at2759"/>
<dbReference type="EMBL" id="CAICTM010000056">
    <property type="protein sequence ID" value="CAB9499276.1"/>
    <property type="molecule type" value="Genomic_DNA"/>
</dbReference>
<feature type="region of interest" description="Disordered" evidence="1">
    <location>
        <begin position="268"/>
        <end position="318"/>
    </location>
</feature>
<evidence type="ECO:0000256" key="1">
    <source>
        <dbReference type="SAM" id="MobiDB-lite"/>
    </source>
</evidence>
<name>A0A9N8DEK6_9STRA</name>
<dbReference type="SUPFAM" id="SSF51197">
    <property type="entry name" value="Clavaminate synthase-like"/>
    <property type="match status" value="1"/>
</dbReference>
<dbReference type="PROSITE" id="PS51184">
    <property type="entry name" value="JMJC"/>
    <property type="match status" value="1"/>
</dbReference>
<accession>A0A9N8DEK6</accession>
<feature type="region of interest" description="Disordered" evidence="1">
    <location>
        <begin position="371"/>
        <end position="394"/>
    </location>
</feature>
<feature type="compositionally biased region" description="Polar residues" evidence="1">
    <location>
        <begin position="188"/>
        <end position="201"/>
    </location>
</feature>
<dbReference type="Gene3D" id="2.60.120.10">
    <property type="entry name" value="Jelly Rolls"/>
    <property type="match status" value="3"/>
</dbReference>
<sequence>MSSQRLPVPPPLSTSHHKKKTADRYRSEFGLDSNDFGLNGQDFGLSQLKQHKKKQQQQQQDKHRRSLNSTTHTGNNQKHFEYPPQTPLRTPRSKPDQLTATKDTLEAFADDVATLWCGFGGIPVLDEPPSTLTFLRDYVSRSRPCIIRNALMVRDDNPHKNTKKIDKQGSNSISSSTSHLTLVSPTSAVHSHANNNGFTRNSDTRPLHLSLDDLVDIDPELEVVVDATPDGHGDCIRTVLDYQTQQVHRLFITPEQRRMSLREFRKQLRQGRKQLTEDDDNESQESDSDEEPEEEIYDELDGKRIYPLKGTQKSPRRKCSTGFDDILDGCGTAPGVADATQRASGMIASCNAMDDMQDMISSMPFFNDLIDGSNSGGNNSNPNSCSQQGFEVNDNSMVATPPPPPPSVLYYSRQNDCFRTELPSIYKATRHVIPDSLPFAEEAFGTGKPEAMNLWMGDERAVSSMHKDPYENMFYVASGEKIFTLCPPADAPYLYEQDFLSGSFDSQPSKQPSVFPTTAGYEARRRKWTVQTDFHKDNTKEEEEEDDDIRLNHNLHSPQLIHHNFTGNDLEPMCPEAAIDHTNKDNDANKTTPYVRWIEADVNALADPRCEREQRRKFPLLQYAHPIRQVRVQAGELLYLPALWFHRVTQSRETIGINWWYNMQFCSPQWCYFQLLSKLQPRPSAQLPATTPLLDHDDDDDDNNHNQQRTNKDRTALFVESVEEPSSLQFANNFPSSTKAAEAFKNTSQAAEATIRGVLGTIRNNWE</sequence>
<feature type="compositionally biased region" description="Acidic residues" evidence="1">
    <location>
        <begin position="277"/>
        <end position="299"/>
    </location>
</feature>
<dbReference type="PANTHER" id="PTHR12461:SF99">
    <property type="entry name" value="BIFUNCTIONAL PEPTIDASE AND (3S)-LYSYL HYDROXYLASE JMJD7"/>
    <property type="match status" value="1"/>
</dbReference>
<feature type="compositionally biased region" description="Low complexity" evidence="1">
    <location>
        <begin position="372"/>
        <end position="386"/>
    </location>
</feature>
<evidence type="ECO:0000313" key="3">
    <source>
        <dbReference type="EMBL" id="CAB9499276.1"/>
    </source>
</evidence>
<protein>
    <submittedName>
        <fullName evidence="3">Jumonji domain containing 7</fullName>
    </submittedName>
</protein>
<dbReference type="InterPro" id="IPR014710">
    <property type="entry name" value="RmlC-like_jellyroll"/>
</dbReference>
<evidence type="ECO:0000259" key="2">
    <source>
        <dbReference type="PROSITE" id="PS51184"/>
    </source>
</evidence>
<dbReference type="InterPro" id="IPR003347">
    <property type="entry name" value="JmjC_dom"/>
</dbReference>
<feature type="domain" description="JmjC" evidence="2">
    <location>
        <begin position="409"/>
        <end position="678"/>
    </location>
</feature>
<dbReference type="Proteomes" id="UP001153069">
    <property type="component" value="Unassembled WGS sequence"/>
</dbReference>
<comment type="caution">
    <text evidence="3">The sequence shown here is derived from an EMBL/GenBank/DDBJ whole genome shotgun (WGS) entry which is preliminary data.</text>
</comment>
<dbReference type="InterPro" id="IPR041667">
    <property type="entry name" value="Cupin_8"/>
</dbReference>
<organism evidence="3 4">
    <name type="scientific">Seminavis robusta</name>
    <dbReference type="NCBI Taxonomy" id="568900"/>
    <lineage>
        <taxon>Eukaryota</taxon>
        <taxon>Sar</taxon>
        <taxon>Stramenopiles</taxon>
        <taxon>Ochrophyta</taxon>
        <taxon>Bacillariophyta</taxon>
        <taxon>Bacillariophyceae</taxon>
        <taxon>Bacillariophycidae</taxon>
        <taxon>Naviculales</taxon>
        <taxon>Naviculaceae</taxon>
        <taxon>Seminavis</taxon>
    </lineage>
</organism>
<feature type="region of interest" description="Disordered" evidence="1">
    <location>
        <begin position="687"/>
        <end position="713"/>
    </location>
</feature>
<dbReference type="Pfam" id="PF13621">
    <property type="entry name" value="Cupin_8"/>
    <property type="match status" value="1"/>
</dbReference>
<feature type="region of interest" description="Disordered" evidence="1">
    <location>
        <begin position="1"/>
        <end position="96"/>
    </location>
</feature>
<feature type="compositionally biased region" description="Polar residues" evidence="1">
    <location>
        <begin position="67"/>
        <end position="77"/>
    </location>
</feature>